<gene>
    <name evidence="4" type="ORF">GCM10010123_41060</name>
</gene>
<evidence type="ECO:0000256" key="1">
    <source>
        <dbReference type="SAM" id="MobiDB-lite"/>
    </source>
</evidence>
<dbReference type="Pfam" id="PF03713">
    <property type="entry name" value="DUF305"/>
    <property type="match status" value="1"/>
</dbReference>
<reference evidence="4" key="1">
    <citation type="journal article" date="2014" name="Int. J. Syst. Evol. Microbiol.">
        <title>Complete genome sequence of Corynebacterium casei LMG S-19264T (=DSM 44701T), isolated from a smear-ripened cheese.</title>
        <authorList>
            <consortium name="US DOE Joint Genome Institute (JGI-PGF)"/>
            <person name="Walter F."/>
            <person name="Albersmeier A."/>
            <person name="Kalinowski J."/>
            <person name="Ruckert C."/>
        </authorList>
    </citation>
    <scope>NUCLEOTIDE SEQUENCE</scope>
    <source>
        <strain evidence="4">JCM 3090</strain>
    </source>
</reference>
<reference evidence="4" key="2">
    <citation type="submission" date="2020-09" db="EMBL/GenBank/DDBJ databases">
        <authorList>
            <person name="Sun Q."/>
            <person name="Ohkuma M."/>
        </authorList>
    </citation>
    <scope>NUCLEOTIDE SEQUENCE</scope>
    <source>
        <strain evidence="4">JCM 3090</strain>
    </source>
</reference>
<organism evidence="4 5">
    <name type="scientific">Pilimelia anulata</name>
    <dbReference type="NCBI Taxonomy" id="53371"/>
    <lineage>
        <taxon>Bacteria</taxon>
        <taxon>Bacillati</taxon>
        <taxon>Actinomycetota</taxon>
        <taxon>Actinomycetes</taxon>
        <taxon>Micromonosporales</taxon>
        <taxon>Micromonosporaceae</taxon>
        <taxon>Pilimelia</taxon>
    </lineage>
</organism>
<evidence type="ECO:0000313" key="4">
    <source>
        <dbReference type="EMBL" id="GGK07060.1"/>
    </source>
</evidence>
<evidence type="ECO:0000313" key="5">
    <source>
        <dbReference type="Proteomes" id="UP000649739"/>
    </source>
</evidence>
<evidence type="ECO:0000256" key="2">
    <source>
        <dbReference type="SAM" id="SignalP"/>
    </source>
</evidence>
<proteinExistence type="predicted"/>
<dbReference type="PANTHER" id="PTHR36933">
    <property type="entry name" value="SLL0788 PROTEIN"/>
    <property type="match status" value="1"/>
</dbReference>
<feature type="chain" id="PRO_5035268282" evidence="2">
    <location>
        <begin position="27"/>
        <end position="202"/>
    </location>
</feature>
<comment type="caution">
    <text evidence="4">The sequence shown here is derived from an EMBL/GenBank/DDBJ whole genome shotgun (WGS) entry which is preliminary data.</text>
</comment>
<dbReference type="RefSeq" id="WP_189171841.1">
    <property type="nucleotide sequence ID" value="NZ_BMQB01000011.1"/>
</dbReference>
<dbReference type="AlphaFoldDB" id="A0A8J3BBG7"/>
<dbReference type="Gene3D" id="1.20.1260.10">
    <property type="match status" value="1"/>
</dbReference>
<dbReference type="InterPro" id="IPR012347">
    <property type="entry name" value="Ferritin-like"/>
</dbReference>
<evidence type="ECO:0000259" key="3">
    <source>
        <dbReference type="Pfam" id="PF03713"/>
    </source>
</evidence>
<sequence>MNSSTVQRRTLAATVLVAVLALTACGDGDPPSPSPTTPGAATTSATFNAADVAFATDMIPHHRQATAMADHAAGRAGSASVRQLAARIRAAQDPEIRTMSAWLADRGKPVPSAGPTAGHGDGHAGTPGMVSDADMARMMASGGPALDRLFLTLMITHHEGAITMAKEELAGGSDPGARQLAGRIIDAQTAEIATMKRMLATG</sequence>
<dbReference type="Proteomes" id="UP000649739">
    <property type="component" value="Unassembled WGS sequence"/>
</dbReference>
<keyword evidence="5" id="KW-1185">Reference proteome</keyword>
<dbReference type="EMBL" id="BMQB01000011">
    <property type="protein sequence ID" value="GGK07060.1"/>
    <property type="molecule type" value="Genomic_DNA"/>
</dbReference>
<feature type="signal peptide" evidence="2">
    <location>
        <begin position="1"/>
        <end position="26"/>
    </location>
</feature>
<feature type="domain" description="DUF305" evidence="3">
    <location>
        <begin position="51"/>
        <end position="199"/>
    </location>
</feature>
<keyword evidence="4" id="KW-0449">Lipoprotein</keyword>
<feature type="region of interest" description="Disordered" evidence="1">
    <location>
        <begin position="106"/>
        <end position="125"/>
    </location>
</feature>
<dbReference type="InterPro" id="IPR005183">
    <property type="entry name" value="DUF305_CopM-like"/>
</dbReference>
<accession>A0A8J3BBG7</accession>
<dbReference type="PANTHER" id="PTHR36933:SF1">
    <property type="entry name" value="SLL0788 PROTEIN"/>
    <property type="match status" value="1"/>
</dbReference>
<keyword evidence="2" id="KW-0732">Signal</keyword>
<protein>
    <submittedName>
        <fullName evidence="4">Lipoprotein</fullName>
    </submittedName>
</protein>
<name>A0A8J3BBG7_9ACTN</name>